<dbReference type="InterPro" id="IPR032350">
    <property type="entry name" value="Nbr1_FW"/>
</dbReference>
<dbReference type="GO" id="GO:0015031">
    <property type="term" value="P:protein transport"/>
    <property type="evidence" value="ECO:0007669"/>
    <property type="project" value="UniProtKB-KW"/>
</dbReference>
<evidence type="ECO:0000259" key="14">
    <source>
        <dbReference type="PROSITE" id="PS50135"/>
    </source>
</evidence>
<dbReference type="PANTHER" id="PTHR20930:SF0">
    <property type="entry name" value="PROTEIN ILRUN"/>
    <property type="match status" value="1"/>
</dbReference>
<dbReference type="PANTHER" id="PTHR20930">
    <property type="entry name" value="OVARIAN CARCINOMA ANTIGEN CA125-RELATED"/>
    <property type="match status" value="1"/>
</dbReference>
<dbReference type="SMART" id="SM00666">
    <property type="entry name" value="PB1"/>
    <property type="match status" value="1"/>
</dbReference>
<gene>
    <name evidence="16" type="ORF">L1049_028428</name>
</gene>
<dbReference type="InterPro" id="IPR013783">
    <property type="entry name" value="Ig-like_fold"/>
</dbReference>
<dbReference type="GO" id="GO:0005776">
    <property type="term" value="C:autophagosome"/>
    <property type="evidence" value="ECO:0007669"/>
    <property type="project" value="UniProtKB-SubCell"/>
</dbReference>
<dbReference type="InterPro" id="IPR043145">
    <property type="entry name" value="Znf_ZZ_sf"/>
</dbReference>
<evidence type="ECO:0000256" key="3">
    <source>
        <dbReference type="ARBA" id="ARBA00022448"/>
    </source>
</evidence>
<evidence type="ECO:0000256" key="8">
    <source>
        <dbReference type="ARBA" id="ARBA00022927"/>
    </source>
</evidence>
<dbReference type="InterPro" id="IPR000270">
    <property type="entry name" value="PB1_dom"/>
</dbReference>
<dbReference type="InterPro" id="IPR000433">
    <property type="entry name" value="Znf_ZZ"/>
</dbReference>
<evidence type="ECO:0000256" key="1">
    <source>
        <dbReference type="ARBA" id="ARBA00004116"/>
    </source>
</evidence>
<evidence type="ECO:0000256" key="6">
    <source>
        <dbReference type="ARBA" id="ARBA00022771"/>
    </source>
</evidence>
<reference evidence="16 17" key="1">
    <citation type="journal article" date="2024" name="Plant J.">
        <title>Genome sequences and population genomics reveal climatic adaptation and genomic divergence between two closely related sweetgum species.</title>
        <authorList>
            <person name="Xu W.Q."/>
            <person name="Ren C.Q."/>
            <person name="Zhang X.Y."/>
            <person name="Comes H.P."/>
            <person name="Liu X.H."/>
            <person name="Li Y.G."/>
            <person name="Kettle C.J."/>
            <person name="Jalonen R."/>
            <person name="Gaisberger H."/>
            <person name="Ma Y.Z."/>
            <person name="Qiu Y.X."/>
        </authorList>
    </citation>
    <scope>NUCLEOTIDE SEQUENCE [LARGE SCALE GENOMIC DNA]</scope>
    <source>
        <strain evidence="16">Hangzhou</strain>
    </source>
</reference>
<feature type="domain" description="ZZ-type" evidence="14">
    <location>
        <begin position="375"/>
        <end position="425"/>
    </location>
</feature>
<name>A0AAP0RIV5_LIQFO</name>
<evidence type="ECO:0000256" key="10">
    <source>
        <dbReference type="ARBA" id="ARBA00023329"/>
    </source>
</evidence>
<dbReference type="Gene3D" id="3.30.60.90">
    <property type="match status" value="1"/>
</dbReference>
<dbReference type="GO" id="GO:0006914">
    <property type="term" value="P:autophagy"/>
    <property type="evidence" value="ECO:0007669"/>
    <property type="project" value="UniProtKB-KW"/>
</dbReference>
<keyword evidence="5" id="KW-0479">Metal-binding</keyword>
<keyword evidence="6 11" id="KW-0863">Zinc-finger</keyword>
<dbReference type="SMART" id="SM00291">
    <property type="entry name" value="ZnF_ZZ"/>
    <property type="match status" value="1"/>
</dbReference>
<evidence type="ECO:0000256" key="12">
    <source>
        <dbReference type="SAM" id="MobiDB-lite"/>
    </source>
</evidence>
<comment type="caution">
    <text evidence="16">The sequence shown here is derived from an EMBL/GenBank/DDBJ whole genome shotgun (WGS) entry which is preliminary data.</text>
</comment>
<evidence type="ECO:0008006" key="18">
    <source>
        <dbReference type="Google" id="ProtNLM"/>
    </source>
</evidence>
<dbReference type="InterPro" id="IPR056893">
    <property type="entry name" value="UBA_Nbr1_C"/>
</dbReference>
<dbReference type="Pfam" id="PF16158">
    <property type="entry name" value="N_BRCA1_IG"/>
    <property type="match status" value="1"/>
</dbReference>
<evidence type="ECO:0000313" key="16">
    <source>
        <dbReference type="EMBL" id="KAK9278849.1"/>
    </source>
</evidence>
<feature type="region of interest" description="Disordered" evidence="12">
    <location>
        <begin position="176"/>
        <end position="213"/>
    </location>
</feature>
<feature type="domain" description="UBA" evidence="13">
    <location>
        <begin position="840"/>
        <end position="889"/>
    </location>
</feature>
<organism evidence="16 17">
    <name type="scientific">Liquidambar formosana</name>
    <name type="common">Formosan gum</name>
    <dbReference type="NCBI Taxonomy" id="63359"/>
    <lineage>
        <taxon>Eukaryota</taxon>
        <taxon>Viridiplantae</taxon>
        <taxon>Streptophyta</taxon>
        <taxon>Embryophyta</taxon>
        <taxon>Tracheophyta</taxon>
        <taxon>Spermatophyta</taxon>
        <taxon>Magnoliopsida</taxon>
        <taxon>eudicotyledons</taxon>
        <taxon>Gunneridae</taxon>
        <taxon>Pentapetalae</taxon>
        <taxon>Saxifragales</taxon>
        <taxon>Altingiaceae</taxon>
        <taxon>Liquidambar</taxon>
    </lineage>
</organism>
<dbReference type="CDD" id="cd14947">
    <property type="entry name" value="NBR1_like"/>
    <property type="match status" value="1"/>
</dbReference>
<dbReference type="AlphaFoldDB" id="A0AAP0RIV5"/>
<evidence type="ECO:0000256" key="11">
    <source>
        <dbReference type="PROSITE-ProRule" id="PRU00228"/>
    </source>
</evidence>
<dbReference type="FunFam" id="1.10.8.10:FF:000085">
    <property type="entry name" value="protein NBR1 homolog"/>
    <property type="match status" value="1"/>
</dbReference>
<keyword evidence="3" id="KW-0813">Transport</keyword>
<comment type="subcellular location">
    <subcellularLocation>
        <location evidence="2">Cytoplasmic vesicle</location>
        <location evidence="2">Autophagosome</location>
    </subcellularLocation>
    <subcellularLocation>
        <location evidence="1">Vacuole</location>
    </subcellularLocation>
</comment>
<keyword evidence="8" id="KW-0653">Protein transport</keyword>
<evidence type="ECO:0000259" key="15">
    <source>
        <dbReference type="PROSITE" id="PS51745"/>
    </source>
</evidence>
<dbReference type="SUPFAM" id="SSF46934">
    <property type="entry name" value="UBA-like"/>
    <property type="match status" value="1"/>
</dbReference>
<evidence type="ECO:0000256" key="5">
    <source>
        <dbReference type="ARBA" id="ARBA00022723"/>
    </source>
</evidence>
<dbReference type="SUPFAM" id="SSF54277">
    <property type="entry name" value="CAD &amp; PB1 domains"/>
    <property type="match status" value="1"/>
</dbReference>
<evidence type="ECO:0000313" key="17">
    <source>
        <dbReference type="Proteomes" id="UP001415857"/>
    </source>
</evidence>
<feature type="region of interest" description="Disordered" evidence="12">
    <location>
        <begin position="266"/>
        <end position="304"/>
    </location>
</feature>
<keyword evidence="9" id="KW-0072">Autophagy</keyword>
<dbReference type="GO" id="GO:0031410">
    <property type="term" value="C:cytoplasmic vesicle"/>
    <property type="evidence" value="ECO:0007669"/>
    <property type="project" value="UniProtKB-KW"/>
</dbReference>
<sequence>MESNVVIKVKYGDTLRRFNARVDENEQMELDMCALRAKILSLFNIAPDADITLTYIDVDDDVVTLVDDGDLHDVMRQCLNPLRINVVLNNDKGGRSHTRSSGSSTPMRSPRVQLPLPDNINIGVAEILKSAPEPIREALSKLSHDWASKAATSAPLFSEIVDCLSKMGQSYLNPGSQFQVGAESNTQNEASQSPMDPSVAEEPKSSKVDGTPEVFPTNLKVDIGNVSRGVATQVTPAPASVDLNLERPADSVPSGSATVNVAPVASNVPAGDNRKEKETEKGGEGHHSGVSVGAGASKSSGPPMKHYYPGPSQTDGFRWCWNSSTSNFGLNPFNECPFMGMPVADDSAVNPVSYPRIHPFKRSYNHCDGMGGMFHRGVRCDGCGVHPITGPRFKSKVKEDYDLCSICFAEMGNVADYIRLDRPVPYRHPLSFKGLHEPLRNPLPRPPAVLRHALRECGIKSGRPKLDSRFILDVNVLDGTMMAPSTPFTKIWRMRNNGSFVWPRGAQLVWIGGDRFSDAVSVELEIPADGVPMDKELDIAVDFIAPDRPGRYTSYWRMASPSGQKFGQRVWVLIQVDASLKDALCDSFHGLNLNLPPESTGSKSHEIIDVNIKPTADGSLPEPSNYTVARPVMPMVDEQPNKDQELNFPINDTLLVGNGVSNPVPPAVPTSVSYPGVSNPVPPMVPPSVSYLVPPVVPPSVSYPGVSNPIPSVVPASVSYPSVSNPIPSVVPASVSYPGVSNPIPSVVPASVSYPGVSNPIPSVVPASGSYPIIDFSDVALPTLFKEQYPAVDVPAASEEVNGNNNVEQTLLKELAEMGFKQVDLNKEILRMNEYDLEQSVDDLCGVAEWDPILEELQEMGFCDDETNRRLLKKNNGSIKRVVMDLIAGEKP</sequence>
<dbReference type="EMBL" id="JBBPBK010000009">
    <property type="protein sequence ID" value="KAK9278849.1"/>
    <property type="molecule type" value="Genomic_DNA"/>
</dbReference>
<dbReference type="Gene3D" id="1.10.8.10">
    <property type="entry name" value="DNA helicase RuvA subunit, C-terminal domain"/>
    <property type="match status" value="2"/>
</dbReference>
<accession>A0AAP0RIV5</accession>
<keyword evidence="17" id="KW-1185">Reference proteome</keyword>
<feature type="compositionally biased region" description="Polar residues" evidence="12">
    <location>
        <begin position="176"/>
        <end position="195"/>
    </location>
</feature>
<dbReference type="InterPro" id="IPR053793">
    <property type="entry name" value="PB1-like"/>
</dbReference>
<evidence type="ECO:0000256" key="4">
    <source>
        <dbReference type="ARBA" id="ARBA00022554"/>
    </source>
</evidence>
<keyword evidence="7" id="KW-0862">Zinc</keyword>
<feature type="compositionally biased region" description="Basic and acidic residues" evidence="12">
    <location>
        <begin position="272"/>
        <end position="287"/>
    </location>
</feature>
<dbReference type="Pfam" id="PF24932">
    <property type="entry name" value="UBA_NBR1_C"/>
    <property type="match status" value="2"/>
</dbReference>
<protein>
    <recommendedName>
        <fullName evidence="18">Protein NBR1 homolog</fullName>
    </recommendedName>
</protein>
<dbReference type="InterPro" id="IPR009060">
    <property type="entry name" value="UBA-like_sf"/>
</dbReference>
<dbReference type="PROSITE" id="PS50135">
    <property type="entry name" value="ZF_ZZ_2"/>
    <property type="match status" value="1"/>
</dbReference>
<dbReference type="CDD" id="cd14319">
    <property type="entry name" value="UBA_NBR1"/>
    <property type="match status" value="2"/>
</dbReference>
<keyword evidence="10" id="KW-0968">Cytoplasmic vesicle</keyword>
<dbReference type="PROSITE" id="PS50030">
    <property type="entry name" value="UBA"/>
    <property type="match status" value="1"/>
</dbReference>
<feature type="domain" description="PB1" evidence="15">
    <location>
        <begin position="4"/>
        <end position="89"/>
    </location>
</feature>
<dbReference type="PROSITE" id="PS51745">
    <property type="entry name" value="PB1"/>
    <property type="match status" value="1"/>
</dbReference>
<dbReference type="Pfam" id="PF00564">
    <property type="entry name" value="PB1"/>
    <property type="match status" value="1"/>
</dbReference>
<proteinExistence type="predicted"/>
<keyword evidence="4" id="KW-0926">Vacuole</keyword>
<dbReference type="Gene3D" id="2.60.40.10">
    <property type="entry name" value="Immunoglobulins"/>
    <property type="match status" value="1"/>
</dbReference>
<dbReference type="GO" id="GO:0008270">
    <property type="term" value="F:zinc ion binding"/>
    <property type="evidence" value="ECO:0007669"/>
    <property type="project" value="UniProtKB-KW"/>
</dbReference>
<dbReference type="FunFam" id="2.60.40.10:FF:000199">
    <property type="entry name" value="next to BRCA1 gene 1 protein-like"/>
    <property type="match status" value="1"/>
</dbReference>
<dbReference type="Pfam" id="PF00569">
    <property type="entry name" value="ZZ"/>
    <property type="match status" value="1"/>
</dbReference>
<dbReference type="SUPFAM" id="SSF57850">
    <property type="entry name" value="RING/U-box"/>
    <property type="match status" value="1"/>
</dbReference>
<dbReference type="Proteomes" id="UP001415857">
    <property type="component" value="Unassembled WGS sequence"/>
</dbReference>
<feature type="region of interest" description="Disordered" evidence="12">
    <location>
        <begin position="90"/>
        <end position="115"/>
    </location>
</feature>
<evidence type="ECO:0000256" key="9">
    <source>
        <dbReference type="ARBA" id="ARBA00023006"/>
    </source>
</evidence>
<feature type="compositionally biased region" description="Low complexity" evidence="12">
    <location>
        <begin position="288"/>
        <end position="301"/>
    </location>
</feature>
<evidence type="ECO:0000256" key="7">
    <source>
        <dbReference type="ARBA" id="ARBA00022833"/>
    </source>
</evidence>
<dbReference type="InterPro" id="IPR015940">
    <property type="entry name" value="UBA"/>
</dbReference>
<evidence type="ECO:0000256" key="2">
    <source>
        <dbReference type="ARBA" id="ARBA00004419"/>
    </source>
</evidence>
<dbReference type="Gene3D" id="3.10.20.90">
    <property type="entry name" value="Phosphatidylinositol 3-kinase Catalytic Subunit, Chain A, domain 1"/>
    <property type="match status" value="1"/>
</dbReference>
<evidence type="ECO:0000259" key="13">
    <source>
        <dbReference type="PROSITE" id="PS50030"/>
    </source>
</evidence>